<feature type="region of interest" description="Disordered" evidence="1">
    <location>
        <begin position="192"/>
        <end position="216"/>
    </location>
</feature>
<accession>A0A238VI92</accession>
<feature type="chain" id="PRO_5012805468" description="Dihydroxy-acid dehydratase" evidence="2">
    <location>
        <begin position="21"/>
        <end position="216"/>
    </location>
</feature>
<dbReference type="EMBL" id="FZNN01000002">
    <property type="protein sequence ID" value="SNR33956.1"/>
    <property type="molecule type" value="Genomic_DNA"/>
</dbReference>
<protein>
    <recommendedName>
        <fullName evidence="5">Dihydroxy-acid dehydratase</fullName>
    </recommendedName>
</protein>
<keyword evidence="4" id="KW-1185">Reference proteome</keyword>
<keyword evidence="2" id="KW-0732">Signal</keyword>
<proteinExistence type="predicted"/>
<gene>
    <name evidence="3" type="ORF">SAMN06265370_102207</name>
</gene>
<evidence type="ECO:0000313" key="4">
    <source>
        <dbReference type="Proteomes" id="UP000198417"/>
    </source>
</evidence>
<dbReference type="RefSeq" id="WP_089269164.1">
    <property type="nucleotide sequence ID" value="NZ_FZNN01000002.1"/>
</dbReference>
<dbReference type="Proteomes" id="UP000198417">
    <property type="component" value="Unassembled WGS sequence"/>
</dbReference>
<reference evidence="3 4" key="1">
    <citation type="submission" date="2017-06" db="EMBL/GenBank/DDBJ databases">
        <authorList>
            <person name="Kim H.J."/>
            <person name="Triplett B.A."/>
        </authorList>
    </citation>
    <scope>NUCLEOTIDE SEQUENCE [LARGE SCALE GENOMIC DNA]</scope>
    <source>
        <strain evidence="3 4">DSM 29052</strain>
    </source>
</reference>
<sequence>MRVVLGIAILTCLWAAGCSALVPSDGGTQRGFLDEGSVAVPLKRATLGGGDVRIAGPTGYCVDPETLRIGSTQSFALLASCRILSGGASGPEVPPFLIAVTVGAPGSGLHVPEPQRLATAASAPLLEGRTSDGLSLALLGTGGDVAFEGGETRYWRGAFAQGGRLVGLALYVRKGDALQQERGPEILQSLQAQVRADSPKRGEAGAAADMGRLPKK</sequence>
<evidence type="ECO:0000256" key="2">
    <source>
        <dbReference type="SAM" id="SignalP"/>
    </source>
</evidence>
<evidence type="ECO:0000256" key="1">
    <source>
        <dbReference type="SAM" id="MobiDB-lite"/>
    </source>
</evidence>
<evidence type="ECO:0008006" key="5">
    <source>
        <dbReference type="Google" id="ProtNLM"/>
    </source>
</evidence>
<feature type="signal peptide" evidence="2">
    <location>
        <begin position="1"/>
        <end position="20"/>
    </location>
</feature>
<dbReference type="OrthoDB" id="7829925at2"/>
<dbReference type="PROSITE" id="PS51257">
    <property type="entry name" value="PROKAR_LIPOPROTEIN"/>
    <property type="match status" value="1"/>
</dbReference>
<name>A0A238VI92_9RHOB</name>
<evidence type="ECO:0000313" key="3">
    <source>
        <dbReference type="EMBL" id="SNR33956.1"/>
    </source>
</evidence>
<organism evidence="3 4">
    <name type="scientific">Puniceibacterium sediminis</name>
    <dbReference type="NCBI Taxonomy" id="1608407"/>
    <lineage>
        <taxon>Bacteria</taxon>
        <taxon>Pseudomonadati</taxon>
        <taxon>Pseudomonadota</taxon>
        <taxon>Alphaproteobacteria</taxon>
        <taxon>Rhodobacterales</taxon>
        <taxon>Paracoccaceae</taxon>
        <taxon>Puniceibacterium</taxon>
    </lineage>
</organism>
<dbReference type="AlphaFoldDB" id="A0A238VI92"/>